<evidence type="ECO:0000259" key="8">
    <source>
        <dbReference type="SMART" id="SM00702"/>
    </source>
</evidence>
<reference evidence="9" key="1">
    <citation type="submission" date="2022-11" db="EMBL/GenBank/DDBJ databases">
        <title>Centuries of genome instability and evolution in soft-shell clam transmissible cancer (bioRxiv).</title>
        <authorList>
            <person name="Hart S.F.M."/>
            <person name="Yonemitsu M.A."/>
            <person name="Giersch R.M."/>
            <person name="Beal B.F."/>
            <person name="Arriagada G."/>
            <person name="Davis B.W."/>
            <person name="Ostrander E.A."/>
            <person name="Goff S.P."/>
            <person name="Metzger M.J."/>
        </authorList>
    </citation>
    <scope>NUCLEOTIDE SEQUENCE</scope>
    <source>
        <strain evidence="9">MELC-2E11</strain>
        <tissue evidence="9">Siphon/mantle</tissue>
    </source>
</reference>
<dbReference type="InterPro" id="IPR006620">
    <property type="entry name" value="Pro_4_hyd_alph"/>
</dbReference>
<dbReference type="EMBL" id="CP111014">
    <property type="protein sequence ID" value="WAQ99481.1"/>
    <property type="molecule type" value="Genomic_DNA"/>
</dbReference>
<evidence type="ECO:0000256" key="1">
    <source>
        <dbReference type="ARBA" id="ARBA00001961"/>
    </source>
</evidence>
<evidence type="ECO:0000256" key="6">
    <source>
        <dbReference type="ARBA" id="ARBA00023004"/>
    </source>
</evidence>
<evidence type="ECO:0000256" key="4">
    <source>
        <dbReference type="ARBA" id="ARBA00022964"/>
    </source>
</evidence>
<dbReference type="SMART" id="SM00702">
    <property type="entry name" value="P4Hc"/>
    <property type="match status" value="1"/>
</dbReference>
<keyword evidence="4" id="KW-0223">Dioxygenase</keyword>
<keyword evidence="5" id="KW-0560">Oxidoreductase</keyword>
<gene>
    <name evidence="9" type="ORF">MAR_023854</name>
</gene>
<comment type="cofactor">
    <cofactor evidence="1">
        <name>L-ascorbate</name>
        <dbReference type="ChEBI" id="CHEBI:38290"/>
    </cofactor>
</comment>
<proteinExistence type="predicted"/>
<keyword evidence="2" id="KW-0479">Metal-binding</keyword>
<feature type="region of interest" description="Disordered" evidence="7">
    <location>
        <begin position="16"/>
        <end position="44"/>
    </location>
</feature>
<dbReference type="SUPFAM" id="SSF51197">
    <property type="entry name" value="Clavaminate synthase-like"/>
    <property type="match status" value="1"/>
</dbReference>
<evidence type="ECO:0000256" key="5">
    <source>
        <dbReference type="ARBA" id="ARBA00023002"/>
    </source>
</evidence>
<evidence type="ECO:0000256" key="7">
    <source>
        <dbReference type="SAM" id="MobiDB-lite"/>
    </source>
</evidence>
<dbReference type="InterPro" id="IPR045054">
    <property type="entry name" value="P4HA-like"/>
</dbReference>
<dbReference type="Gene3D" id="2.60.120.620">
    <property type="entry name" value="q2cbj1_9rhob like domain"/>
    <property type="match status" value="1"/>
</dbReference>
<keyword evidence="6" id="KW-0408">Iron</keyword>
<dbReference type="PANTHER" id="PTHR10869">
    <property type="entry name" value="PROLYL 4-HYDROXYLASE ALPHA SUBUNIT"/>
    <property type="match status" value="1"/>
</dbReference>
<feature type="domain" description="Prolyl 4-hydroxylase alpha subunit" evidence="8">
    <location>
        <begin position="62"/>
        <end position="229"/>
    </location>
</feature>
<evidence type="ECO:0000256" key="3">
    <source>
        <dbReference type="ARBA" id="ARBA00022896"/>
    </source>
</evidence>
<sequence>MENMAAADVKSISNEVDGLNLNDNENANETGALNDKEEPQTKGGRLPIVREDVNLPNDFKEKLAFVLYNVLTKEECEDYIKRTEKMGYEDALVNVGGGRQKKMTDVRNNTRCIWDTTEEADRIWQRIKEHVPKEFQKRKVLGLNERLRFLKYKPGEYFKPHQDGSYFRENGEKSFGFQGGSTTFMNFNLKNPVEVVPKTGSILVFQHDIMHEGSLLKKGKKYTMRTDVMYSATKGS</sequence>
<feature type="compositionally biased region" description="Polar residues" evidence="7">
    <location>
        <begin position="21"/>
        <end position="31"/>
    </location>
</feature>
<keyword evidence="10" id="KW-1185">Reference proteome</keyword>
<accession>A0ABY7DP53</accession>
<dbReference type="Proteomes" id="UP001164746">
    <property type="component" value="Chromosome 3"/>
</dbReference>
<keyword evidence="3" id="KW-0847">Vitamin C</keyword>
<evidence type="ECO:0000313" key="9">
    <source>
        <dbReference type="EMBL" id="WAQ99481.1"/>
    </source>
</evidence>
<name>A0ABY7DP53_MYAAR</name>
<organism evidence="9 10">
    <name type="scientific">Mya arenaria</name>
    <name type="common">Soft-shell clam</name>
    <dbReference type="NCBI Taxonomy" id="6604"/>
    <lineage>
        <taxon>Eukaryota</taxon>
        <taxon>Metazoa</taxon>
        <taxon>Spiralia</taxon>
        <taxon>Lophotrochozoa</taxon>
        <taxon>Mollusca</taxon>
        <taxon>Bivalvia</taxon>
        <taxon>Autobranchia</taxon>
        <taxon>Heteroconchia</taxon>
        <taxon>Euheterodonta</taxon>
        <taxon>Imparidentia</taxon>
        <taxon>Neoheterodontei</taxon>
        <taxon>Myida</taxon>
        <taxon>Myoidea</taxon>
        <taxon>Myidae</taxon>
        <taxon>Mya</taxon>
    </lineage>
</organism>
<protein>
    <recommendedName>
        <fullName evidence="8">Prolyl 4-hydroxylase alpha subunit domain-containing protein</fullName>
    </recommendedName>
</protein>
<evidence type="ECO:0000256" key="2">
    <source>
        <dbReference type="ARBA" id="ARBA00022723"/>
    </source>
</evidence>
<dbReference type="PANTHER" id="PTHR10869:SF241">
    <property type="entry name" value="FE2OG DIOXYGENASE DOMAIN-CONTAINING PROTEIN"/>
    <property type="match status" value="1"/>
</dbReference>
<evidence type="ECO:0000313" key="10">
    <source>
        <dbReference type="Proteomes" id="UP001164746"/>
    </source>
</evidence>